<evidence type="ECO:0008006" key="8">
    <source>
        <dbReference type="Google" id="ProtNLM"/>
    </source>
</evidence>
<accession>A0A0L8G8P4</accession>
<dbReference type="GO" id="GO:0006883">
    <property type="term" value="P:intracellular sodium ion homeostasis"/>
    <property type="evidence" value="ECO:0007669"/>
    <property type="project" value="TreeGrafter"/>
</dbReference>
<dbReference type="PANTHER" id="PTHR11523">
    <property type="entry name" value="SODIUM/POTASSIUM-DEPENDENT ATPASE BETA SUBUNIT"/>
    <property type="match status" value="1"/>
</dbReference>
<dbReference type="EMBL" id="KQ423162">
    <property type="protein sequence ID" value="KOF73411.1"/>
    <property type="molecule type" value="Genomic_DNA"/>
</dbReference>
<dbReference type="PANTHER" id="PTHR11523:SF28">
    <property type="entry name" value="NA_K-ATPASE BETA SUBUNIT ISOFORM 4-RELATED"/>
    <property type="match status" value="1"/>
</dbReference>
<dbReference type="Gene3D" id="2.60.40.1660">
    <property type="entry name" value="Na, k-atpase alpha subunit"/>
    <property type="match status" value="1"/>
</dbReference>
<comment type="similarity">
    <text evidence="2">Belongs to the X(+)/potassium ATPases subunit beta family.</text>
</comment>
<evidence type="ECO:0000256" key="4">
    <source>
        <dbReference type="ARBA" id="ARBA00022968"/>
    </source>
</evidence>
<evidence type="ECO:0000256" key="3">
    <source>
        <dbReference type="ARBA" id="ARBA00022692"/>
    </source>
</evidence>
<name>A0A0L8G8P4_OCTBM</name>
<dbReference type="InterPro" id="IPR000402">
    <property type="entry name" value="Na/K_ATPase_sub_beta"/>
</dbReference>
<dbReference type="OrthoDB" id="5912413at2759"/>
<organism evidence="7">
    <name type="scientific">Octopus bimaculoides</name>
    <name type="common">California two-spotted octopus</name>
    <dbReference type="NCBI Taxonomy" id="37653"/>
    <lineage>
        <taxon>Eukaryota</taxon>
        <taxon>Metazoa</taxon>
        <taxon>Spiralia</taxon>
        <taxon>Lophotrochozoa</taxon>
        <taxon>Mollusca</taxon>
        <taxon>Cephalopoda</taxon>
        <taxon>Coleoidea</taxon>
        <taxon>Octopodiformes</taxon>
        <taxon>Octopoda</taxon>
        <taxon>Incirrata</taxon>
        <taxon>Octopodidae</taxon>
        <taxon>Octopus</taxon>
    </lineage>
</organism>
<dbReference type="InterPro" id="IPR038702">
    <property type="entry name" value="Na/K_ATPase_sub_beta_sf"/>
</dbReference>
<gene>
    <name evidence="7" type="ORF">OCBIM_22037906mg</name>
</gene>
<keyword evidence="4" id="KW-0735">Signal-anchor</keyword>
<evidence type="ECO:0000256" key="5">
    <source>
        <dbReference type="ARBA" id="ARBA00022989"/>
    </source>
</evidence>
<dbReference type="GO" id="GO:1990573">
    <property type="term" value="P:potassium ion import across plasma membrane"/>
    <property type="evidence" value="ECO:0007669"/>
    <property type="project" value="TreeGrafter"/>
</dbReference>
<reference evidence="7" key="1">
    <citation type="submission" date="2015-07" db="EMBL/GenBank/DDBJ databases">
        <title>MeaNS - Measles Nucleotide Surveillance Program.</title>
        <authorList>
            <person name="Tran T."/>
            <person name="Druce J."/>
        </authorList>
    </citation>
    <scope>NUCLEOTIDE SEQUENCE</scope>
    <source>
        <strain evidence="7">UCB-OBI-ISO-001</strain>
        <tissue evidence="7">Gonad</tissue>
    </source>
</reference>
<keyword evidence="6" id="KW-0472">Membrane</keyword>
<evidence type="ECO:0000313" key="7">
    <source>
        <dbReference type="EMBL" id="KOF73411.1"/>
    </source>
</evidence>
<dbReference type="GO" id="GO:0001671">
    <property type="term" value="F:ATPase activator activity"/>
    <property type="evidence" value="ECO:0007669"/>
    <property type="project" value="TreeGrafter"/>
</dbReference>
<dbReference type="GO" id="GO:0030007">
    <property type="term" value="P:intracellular potassium ion homeostasis"/>
    <property type="evidence" value="ECO:0007669"/>
    <property type="project" value="TreeGrafter"/>
</dbReference>
<dbReference type="STRING" id="37653.A0A0L8G8P4"/>
<dbReference type="GO" id="GO:0036376">
    <property type="term" value="P:sodium ion export across plasma membrane"/>
    <property type="evidence" value="ECO:0007669"/>
    <property type="project" value="TreeGrafter"/>
</dbReference>
<evidence type="ECO:0000256" key="1">
    <source>
        <dbReference type="ARBA" id="ARBA00004606"/>
    </source>
</evidence>
<evidence type="ECO:0000256" key="2">
    <source>
        <dbReference type="ARBA" id="ARBA00005876"/>
    </source>
</evidence>
<keyword evidence="5" id="KW-1133">Transmembrane helix</keyword>
<keyword evidence="3" id="KW-0812">Transmembrane</keyword>
<dbReference type="AlphaFoldDB" id="A0A0L8G8P4"/>
<comment type="subcellular location">
    <subcellularLocation>
        <location evidence="1">Membrane</location>
        <topology evidence="1">Single-pass type II membrane protein</topology>
    </subcellularLocation>
</comment>
<dbReference type="GO" id="GO:0005890">
    <property type="term" value="C:sodium:potassium-exchanging ATPase complex"/>
    <property type="evidence" value="ECO:0007669"/>
    <property type="project" value="InterPro"/>
</dbReference>
<evidence type="ECO:0000256" key="6">
    <source>
        <dbReference type="ARBA" id="ARBA00023136"/>
    </source>
</evidence>
<dbReference type="Pfam" id="PF00287">
    <property type="entry name" value="Na_K-ATPase"/>
    <property type="match status" value="1"/>
</dbReference>
<proteinExistence type="inferred from homology"/>
<sequence>MIFPISLSYAGLALHIPSNSNHLIKFNTFIKASYQPYSENIKTILQEYWHEYVNNSHLEDCSVSGLHSKKENCIFWQQDLGSCIHLQNYGYREGRPCILLSLELPENTLPFPYKKSNPVVKKYLTGIWSKDHVPVTCTGETEADTRYLITQDPIFNSSITYSPFKGYSLDFFPQSRSPHYRAPLLMVQFNTLQPGLIVHVQCRVWAIYKNATKAIESVVKFQLHMN</sequence>
<protein>
    <recommendedName>
        <fullName evidence="8">Sodium/potassium-transporting ATPase subunit beta</fullName>
    </recommendedName>
</protein>